<dbReference type="EMBL" id="KZ994148">
    <property type="protein sequence ID" value="RKO93689.1"/>
    <property type="molecule type" value="Genomic_DNA"/>
</dbReference>
<proteinExistence type="predicted"/>
<dbReference type="OrthoDB" id="4447at2759"/>
<evidence type="ECO:0000313" key="3">
    <source>
        <dbReference type="Proteomes" id="UP000269721"/>
    </source>
</evidence>
<dbReference type="Proteomes" id="UP000269721">
    <property type="component" value="Unassembled WGS sequence"/>
</dbReference>
<feature type="chain" id="PRO_5020564704" description="Galactose oxidase" evidence="1">
    <location>
        <begin position="30"/>
        <end position="805"/>
    </location>
</feature>
<dbReference type="PANTHER" id="PTHR23244">
    <property type="entry name" value="KELCH REPEAT DOMAIN"/>
    <property type="match status" value="1"/>
</dbReference>
<feature type="signal peptide" evidence="1">
    <location>
        <begin position="1"/>
        <end position="29"/>
    </location>
</feature>
<dbReference type="AlphaFoldDB" id="A0A4P9WKZ6"/>
<gene>
    <name evidence="2" type="ORF">BDK51DRAFT_30771</name>
</gene>
<protein>
    <recommendedName>
        <fullName evidence="4">Galactose oxidase</fullName>
    </recommendedName>
</protein>
<evidence type="ECO:0000256" key="1">
    <source>
        <dbReference type="SAM" id="SignalP"/>
    </source>
</evidence>
<sequence>MLMAPDCYRLVRLAAVAIALAALSASSSAQTIIPERSQAVLAAGASDLYFIGGFMHDSNAAPPPRLKGFTRSYLISLSGSSSHLATIDRELALIRSSIVQVSLTSQSASNVPVPTTNSSTRQLAAMARACAQTPDTLYCHGSTSAINFTPLPSELDSFIFATSTFGSSPPSLDTIPQLADHSMTIVGDYGYIFGGRRGSKRILELDLNGPPNPTVISAPGSPSPRTSHCGTNFGKDSIVIYGGYGDRNALSDMLIFNTTTGAWRTVPEFESQPGTIRVAACTSVDGVPYLFGNETLWSYSAADIKWNKEDALGGPSALADASMTSVNSRWLVVSGGGLLTPWPVGDSSFYYYDLITSRWFVNSVGTSLLSTTSTTTGSPSPIASSPSKTASTLGYTNISATAASPSSTASVVGSAKSSGSSPSAGDIAGAAGSGLVVLILMALLDHPKRARAPGLSAQRESIAPATLSDGWRGPPDDRYLKLKGTEEGWAGGWSVECGRSKETQAWKSHEWGFPLRAMRPNPEAGFLSLPVETSVSFTPPTPRTPTSPLRPLTPFDPPHPFWLLVAPLPLPLVLPKREPFLRRNIIGKSTEAWASGESEQEGLEEGVENVVEGKHAAGNVTKWGYPPVPPPPLPKFPFPTLLLLVDGTIFLCFFDFRYMRPLDDRWRMGFAAEGKSGGGGRADTGEQEPHWVGKGLLVRRVVAKCSRKPVPRPQSRQDCKVVDRRRHDPSIDYCLSAACEKSLRNYAIGSQVPGERGTTTSHFSARSLGLADVSGIIGKLLKLGWIHKEERNGKIAHLGGNRIIL</sequence>
<accession>A0A4P9WKZ6</accession>
<organism evidence="2 3">
    <name type="scientific">Blyttiomyces helicus</name>
    <dbReference type="NCBI Taxonomy" id="388810"/>
    <lineage>
        <taxon>Eukaryota</taxon>
        <taxon>Fungi</taxon>
        <taxon>Fungi incertae sedis</taxon>
        <taxon>Chytridiomycota</taxon>
        <taxon>Chytridiomycota incertae sedis</taxon>
        <taxon>Chytridiomycetes</taxon>
        <taxon>Chytridiomycetes incertae sedis</taxon>
        <taxon>Blyttiomyces</taxon>
    </lineage>
</organism>
<reference evidence="3" key="1">
    <citation type="journal article" date="2018" name="Nat. Microbiol.">
        <title>Leveraging single-cell genomics to expand the fungal tree of life.</title>
        <authorList>
            <person name="Ahrendt S.R."/>
            <person name="Quandt C.A."/>
            <person name="Ciobanu D."/>
            <person name="Clum A."/>
            <person name="Salamov A."/>
            <person name="Andreopoulos B."/>
            <person name="Cheng J.F."/>
            <person name="Woyke T."/>
            <person name="Pelin A."/>
            <person name="Henrissat B."/>
            <person name="Reynolds N.K."/>
            <person name="Benny G.L."/>
            <person name="Smith M.E."/>
            <person name="James T.Y."/>
            <person name="Grigoriev I.V."/>
        </authorList>
    </citation>
    <scope>NUCLEOTIDE SEQUENCE [LARGE SCALE GENOMIC DNA]</scope>
</reference>
<evidence type="ECO:0000313" key="2">
    <source>
        <dbReference type="EMBL" id="RKO93689.1"/>
    </source>
</evidence>
<keyword evidence="1" id="KW-0732">Signal</keyword>
<dbReference type="InterPro" id="IPR015915">
    <property type="entry name" value="Kelch-typ_b-propeller"/>
</dbReference>
<dbReference type="Pfam" id="PF01344">
    <property type="entry name" value="Kelch_1"/>
    <property type="match status" value="1"/>
</dbReference>
<keyword evidence="3" id="KW-1185">Reference proteome</keyword>
<dbReference type="InterPro" id="IPR006652">
    <property type="entry name" value="Kelch_1"/>
</dbReference>
<name>A0A4P9WKZ6_9FUNG</name>
<dbReference type="Gene3D" id="2.120.10.80">
    <property type="entry name" value="Kelch-type beta propeller"/>
    <property type="match status" value="1"/>
</dbReference>
<evidence type="ECO:0008006" key="4">
    <source>
        <dbReference type="Google" id="ProtNLM"/>
    </source>
</evidence>
<dbReference type="SUPFAM" id="SSF117281">
    <property type="entry name" value="Kelch motif"/>
    <property type="match status" value="1"/>
</dbReference>